<dbReference type="GO" id="GO:0030170">
    <property type="term" value="F:pyridoxal phosphate binding"/>
    <property type="evidence" value="ECO:0007669"/>
    <property type="project" value="UniProtKB-UniRule"/>
</dbReference>
<comment type="similarity">
    <text evidence="5">Belongs to the alanine racemase family.</text>
</comment>
<dbReference type="EMBL" id="QKSB01000005">
    <property type="protein sequence ID" value="PZE17025.1"/>
    <property type="molecule type" value="Genomic_DNA"/>
</dbReference>
<evidence type="ECO:0000256" key="4">
    <source>
        <dbReference type="ARBA" id="ARBA00023235"/>
    </source>
</evidence>
<evidence type="ECO:0000256" key="5">
    <source>
        <dbReference type="HAMAP-Rule" id="MF_01201"/>
    </source>
</evidence>
<dbReference type="InterPro" id="IPR000821">
    <property type="entry name" value="Ala_racemase"/>
</dbReference>
<dbReference type="InterPro" id="IPR011079">
    <property type="entry name" value="Ala_racemase_C"/>
</dbReference>
<dbReference type="InterPro" id="IPR009006">
    <property type="entry name" value="Ala_racemase/Decarboxylase_C"/>
</dbReference>
<dbReference type="InterPro" id="IPR036615">
    <property type="entry name" value="Mur_ligase_C_dom_sf"/>
</dbReference>
<keyword evidence="4 5" id="KW-0413">Isomerase</keyword>
<evidence type="ECO:0000313" key="10">
    <source>
        <dbReference type="Proteomes" id="UP000249248"/>
    </source>
</evidence>
<dbReference type="PRINTS" id="PR00992">
    <property type="entry name" value="ALARACEMASE"/>
</dbReference>
<dbReference type="FunFam" id="3.20.20.10:FF:000002">
    <property type="entry name" value="Alanine racemase"/>
    <property type="match status" value="1"/>
</dbReference>
<dbReference type="PANTHER" id="PTHR30511">
    <property type="entry name" value="ALANINE RACEMASE"/>
    <property type="match status" value="1"/>
</dbReference>
<dbReference type="SUPFAM" id="SSF51419">
    <property type="entry name" value="PLP-binding barrel"/>
    <property type="match status" value="1"/>
</dbReference>
<dbReference type="EC" id="5.1.1.1" evidence="5"/>
<dbReference type="InterPro" id="IPR001608">
    <property type="entry name" value="Ala_racemase_N"/>
</dbReference>
<dbReference type="SUPFAM" id="SSF63418">
    <property type="entry name" value="MurE/MurF N-terminal domain"/>
    <property type="match status" value="1"/>
</dbReference>
<dbReference type="HAMAP" id="MF_01201">
    <property type="entry name" value="Ala_racemase"/>
    <property type="match status" value="1"/>
</dbReference>
<comment type="cofactor">
    <cofactor evidence="2 5 6">
        <name>pyridoxal 5'-phosphate</name>
        <dbReference type="ChEBI" id="CHEBI:597326"/>
    </cofactor>
</comment>
<dbReference type="CDD" id="cd00430">
    <property type="entry name" value="PLPDE_III_AR"/>
    <property type="match status" value="1"/>
</dbReference>
<evidence type="ECO:0000259" key="8">
    <source>
        <dbReference type="SMART" id="SM01005"/>
    </source>
</evidence>
<dbReference type="SUPFAM" id="SSF50621">
    <property type="entry name" value="Alanine racemase C-terminal domain-like"/>
    <property type="match status" value="1"/>
</dbReference>
<dbReference type="SMART" id="SM01005">
    <property type="entry name" value="Ala_racemase_C"/>
    <property type="match status" value="1"/>
</dbReference>
<dbReference type="GO" id="GO:0016881">
    <property type="term" value="F:acid-amino acid ligase activity"/>
    <property type="evidence" value="ECO:0007669"/>
    <property type="project" value="InterPro"/>
</dbReference>
<sequence>MNLNYSLTEIANWMDAKVIGDSNKVVKQVSFDSRSPLVNKFTLFFALKGTKSHGIDYVADFLKSGGELIVVENEIKELKATQLVVSNTLVALQVLAIHHRKKFNIPVIGITGSNGKTTVKEWLFHTLKFDFNIVRSPKSYNSQIGVPMSVLEMTDEHTLAIFEAGISEVGEMKKLAAIIQPTIGVYTGIGDAHQTGFKSLKEKEAEKRMLFEKVEVLFSPESVENADKIEIPFILQAAILNAQLVKITAQYLGLNTTQIDRALLTLPTISMRMEKMEGVNGNILINDAYTFDERGLEIGLKTLLLNTQNRSRVLVLAPDLQYEVQKSLNEIIKASDLDTLVWIHPQAYPFPSKFKCIHIKSVEDFIQRQLTFKDSIILFSGSRSQQLERSIPLYQLRKHITRLEIDLSAIRHNLTEYRKKLAKKSMILAMVKAQSYGSGSVEMGKFLSAEKIDALGVAYADEGVLLRKAGITLPILVMNPEEGAFDNMIDYHLEPSIYSLNILDQFLNRLILKNIKNYPIHLKIDTGMHRLGFVNEDFNELIATLNAQPEVYVKGVLSHLATADDASEIAFTNQQIATFQEATKTIEKGIGYSFIKHIANSAAAINNPNAQFDMVRVGIGLFGLMDNVHAEFEQSLSFKTQISQIKIIKIGDSVGYGRRFRADKKTTIAVIPVGYADGLFRGLSNGKWQVKIGDQFAPIVGSICMDMCMVDVTNVICNEGDEVMIFGWDQSIYEMANALQTIPYEIISSISSRVHRVYVD</sequence>
<feature type="binding site" evidence="5 7">
    <location>
        <position position="530"/>
    </location>
    <ligand>
        <name>substrate</name>
    </ligand>
</feature>
<dbReference type="GO" id="GO:0005829">
    <property type="term" value="C:cytosol"/>
    <property type="evidence" value="ECO:0007669"/>
    <property type="project" value="TreeGrafter"/>
</dbReference>
<dbReference type="SUPFAM" id="SSF53623">
    <property type="entry name" value="MurD-like peptide ligases, catalytic domain"/>
    <property type="match status" value="1"/>
</dbReference>
<feature type="active site" description="Proton acceptor; specific for L-alanine" evidence="5">
    <location>
        <position position="656"/>
    </location>
</feature>
<gene>
    <name evidence="9" type="primary">alr</name>
    <name evidence="9" type="ORF">DNU06_09760</name>
</gene>
<dbReference type="InterPro" id="IPR036565">
    <property type="entry name" value="Mur-like_cat_sf"/>
</dbReference>
<dbReference type="GO" id="GO:0008784">
    <property type="term" value="F:alanine racemase activity"/>
    <property type="evidence" value="ECO:0007669"/>
    <property type="project" value="UniProtKB-UniRule"/>
</dbReference>
<dbReference type="Gene3D" id="3.20.20.10">
    <property type="entry name" value="Alanine racemase"/>
    <property type="match status" value="1"/>
</dbReference>
<protein>
    <recommendedName>
        <fullName evidence="5">Alanine racemase</fullName>
        <ecNumber evidence="5">5.1.1.1</ecNumber>
    </recommendedName>
</protein>
<dbReference type="Pfam" id="PF01168">
    <property type="entry name" value="Ala_racemase_N"/>
    <property type="match status" value="1"/>
</dbReference>
<accession>A0A2W1NCD5</accession>
<name>A0A2W1NCD5_9FLAO</name>
<evidence type="ECO:0000256" key="1">
    <source>
        <dbReference type="ARBA" id="ARBA00000316"/>
    </source>
</evidence>
<organism evidence="9 10">
    <name type="scientific">Putridiphycobacter roseus</name>
    <dbReference type="NCBI Taxonomy" id="2219161"/>
    <lineage>
        <taxon>Bacteria</taxon>
        <taxon>Pseudomonadati</taxon>
        <taxon>Bacteroidota</taxon>
        <taxon>Flavobacteriia</taxon>
        <taxon>Flavobacteriales</taxon>
        <taxon>Crocinitomicaceae</taxon>
        <taxon>Putridiphycobacter</taxon>
    </lineage>
</organism>
<dbReference type="Pfam" id="PF08245">
    <property type="entry name" value="Mur_ligase_M"/>
    <property type="match status" value="1"/>
</dbReference>
<dbReference type="AlphaFoldDB" id="A0A2W1NCD5"/>
<dbReference type="OrthoDB" id="9801978at2"/>
<dbReference type="PANTHER" id="PTHR30511:SF0">
    <property type="entry name" value="ALANINE RACEMASE, CATABOLIC-RELATED"/>
    <property type="match status" value="1"/>
</dbReference>
<evidence type="ECO:0000256" key="6">
    <source>
        <dbReference type="PIRSR" id="PIRSR600821-50"/>
    </source>
</evidence>
<comment type="catalytic activity">
    <reaction evidence="1 5">
        <text>L-alanine = D-alanine</text>
        <dbReference type="Rhea" id="RHEA:20249"/>
        <dbReference type="ChEBI" id="CHEBI:57416"/>
        <dbReference type="ChEBI" id="CHEBI:57972"/>
        <dbReference type="EC" id="5.1.1.1"/>
    </reaction>
</comment>
<reference evidence="9 10" key="1">
    <citation type="submission" date="2018-06" db="EMBL/GenBank/DDBJ databases">
        <title>The draft genome sequence of Crocinitomix sp. SM1701.</title>
        <authorList>
            <person name="Zhang X."/>
        </authorList>
    </citation>
    <scope>NUCLEOTIDE SEQUENCE [LARGE SCALE GENOMIC DNA]</scope>
    <source>
        <strain evidence="9 10">SM1701</strain>
    </source>
</reference>
<evidence type="ECO:0000256" key="7">
    <source>
        <dbReference type="PIRSR" id="PIRSR600821-52"/>
    </source>
</evidence>
<proteinExistence type="inferred from homology"/>
<dbReference type="Pfam" id="PF00842">
    <property type="entry name" value="Ala_racemase_C"/>
    <property type="match status" value="1"/>
</dbReference>
<dbReference type="Proteomes" id="UP000249248">
    <property type="component" value="Unassembled WGS sequence"/>
</dbReference>
<dbReference type="Gene3D" id="3.90.190.20">
    <property type="entry name" value="Mur ligase, C-terminal domain"/>
    <property type="match status" value="1"/>
</dbReference>
<dbReference type="Gene3D" id="3.40.1190.10">
    <property type="entry name" value="Mur-like, catalytic domain"/>
    <property type="match status" value="1"/>
</dbReference>
<comment type="function">
    <text evidence="5">Catalyzes the interconversion of L-alanine and D-alanine. May also act on other amino acids.</text>
</comment>
<dbReference type="SUPFAM" id="SSF53244">
    <property type="entry name" value="MurD-like peptide ligases, peptide-binding domain"/>
    <property type="match status" value="1"/>
</dbReference>
<dbReference type="InterPro" id="IPR013221">
    <property type="entry name" value="Mur_ligase_cen"/>
</dbReference>
<comment type="caution">
    <text evidence="9">The sequence shown here is derived from an EMBL/GenBank/DDBJ whole genome shotgun (WGS) entry which is preliminary data.</text>
</comment>
<dbReference type="NCBIfam" id="TIGR00492">
    <property type="entry name" value="alr"/>
    <property type="match status" value="1"/>
</dbReference>
<feature type="active site" description="Proton acceptor; specific for D-alanine" evidence="5">
    <location>
        <position position="432"/>
    </location>
</feature>
<feature type="binding site" evidence="5 7">
    <location>
        <position position="705"/>
    </location>
    <ligand>
        <name>substrate</name>
    </ligand>
</feature>
<comment type="pathway">
    <text evidence="5">Amino-acid biosynthesis; D-alanine biosynthesis; D-alanine from L-alanine: step 1/1.</text>
</comment>
<dbReference type="GO" id="GO:0030632">
    <property type="term" value="P:D-alanine biosynthetic process"/>
    <property type="evidence" value="ECO:0007669"/>
    <property type="project" value="UniProtKB-UniRule"/>
</dbReference>
<dbReference type="RefSeq" id="WP_111063138.1">
    <property type="nucleotide sequence ID" value="NZ_JBHUCU010000032.1"/>
</dbReference>
<keyword evidence="3 5" id="KW-0663">Pyridoxal phosphate</keyword>
<dbReference type="Gene3D" id="3.40.1390.10">
    <property type="entry name" value="MurE/MurF, N-terminal domain"/>
    <property type="match status" value="1"/>
</dbReference>
<evidence type="ECO:0000313" key="9">
    <source>
        <dbReference type="EMBL" id="PZE17025.1"/>
    </source>
</evidence>
<feature type="modified residue" description="N6-(pyridoxal phosphate)lysine" evidence="5 6">
    <location>
        <position position="432"/>
    </location>
</feature>
<keyword evidence="10" id="KW-1185">Reference proteome</keyword>
<evidence type="ECO:0000256" key="2">
    <source>
        <dbReference type="ARBA" id="ARBA00001933"/>
    </source>
</evidence>
<dbReference type="UniPathway" id="UPA00042">
    <property type="reaction ID" value="UER00497"/>
</dbReference>
<dbReference type="Gene3D" id="2.40.37.10">
    <property type="entry name" value="Lyase, Ornithine Decarboxylase, Chain A, domain 1"/>
    <property type="match status" value="1"/>
</dbReference>
<dbReference type="InterPro" id="IPR029066">
    <property type="entry name" value="PLP-binding_barrel"/>
</dbReference>
<dbReference type="InterPro" id="IPR035911">
    <property type="entry name" value="MurE/MurF_N"/>
</dbReference>
<dbReference type="GO" id="GO:0005524">
    <property type="term" value="F:ATP binding"/>
    <property type="evidence" value="ECO:0007669"/>
    <property type="project" value="InterPro"/>
</dbReference>
<evidence type="ECO:0000256" key="3">
    <source>
        <dbReference type="ARBA" id="ARBA00022898"/>
    </source>
</evidence>
<feature type="domain" description="Alanine racemase C-terminal" evidence="8">
    <location>
        <begin position="635"/>
        <end position="759"/>
    </location>
</feature>